<evidence type="ECO:0000313" key="2">
    <source>
        <dbReference type="EMBL" id="SOQ55329.1"/>
    </source>
</evidence>
<name>A0A2H1WQI0_SPOFR</name>
<sequence>MVTIKKIDDLSLERMQASSASCDTCFCHLIATPEDERRNLGPSFKKSFSSYNPGKKRRNVGGRRGIDIPLVFAKGEQGVYSTKEVVKRKSSCGGCGCSDKEKIISKYSYANIHLTAPELAPLAPPAHLCARPIDSVAEKPKPINNIKVTTDRVTIDPDSENSETSLQNHRVHRTVREPNMSEKKSVTSLIDAQYERDEDNEKKRPRQAPPFWESHASPRMGRLDRSDTTASQKIVEKQRLRCKFLWYKPVTKLTDHLMVSNHCRPWTPETPEALHISRIGEIGKHWASGNLTHTTKHNSSVVSRRFSMRPWYHSGRLGPFVPKHGSSTFKNLLVTSLTQRKRCFTSVFCEAVVSLRSSRPSSAEAWLSHTYI</sequence>
<dbReference type="EMBL" id="ODYU01010310">
    <property type="protein sequence ID" value="SOQ55329.1"/>
    <property type="molecule type" value="Genomic_DNA"/>
</dbReference>
<feature type="compositionally biased region" description="Basic and acidic residues" evidence="1">
    <location>
        <begin position="193"/>
        <end position="202"/>
    </location>
</feature>
<protein>
    <submittedName>
        <fullName evidence="2">SFRICE_028764</fullName>
    </submittedName>
</protein>
<proteinExistence type="predicted"/>
<gene>
    <name evidence="2" type="ORF">SFRICE_028764</name>
</gene>
<dbReference type="AlphaFoldDB" id="A0A2H1WQI0"/>
<accession>A0A2H1WQI0</accession>
<organism evidence="2">
    <name type="scientific">Spodoptera frugiperda</name>
    <name type="common">Fall armyworm</name>
    <dbReference type="NCBI Taxonomy" id="7108"/>
    <lineage>
        <taxon>Eukaryota</taxon>
        <taxon>Metazoa</taxon>
        <taxon>Ecdysozoa</taxon>
        <taxon>Arthropoda</taxon>
        <taxon>Hexapoda</taxon>
        <taxon>Insecta</taxon>
        <taxon>Pterygota</taxon>
        <taxon>Neoptera</taxon>
        <taxon>Endopterygota</taxon>
        <taxon>Lepidoptera</taxon>
        <taxon>Glossata</taxon>
        <taxon>Ditrysia</taxon>
        <taxon>Noctuoidea</taxon>
        <taxon>Noctuidae</taxon>
        <taxon>Amphipyrinae</taxon>
        <taxon>Spodoptera</taxon>
    </lineage>
</organism>
<feature type="region of interest" description="Disordered" evidence="1">
    <location>
        <begin position="150"/>
        <end position="230"/>
    </location>
</feature>
<feature type="compositionally biased region" description="Basic and acidic residues" evidence="1">
    <location>
        <begin position="174"/>
        <end position="185"/>
    </location>
</feature>
<evidence type="ECO:0000256" key="1">
    <source>
        <dbReference type="SAM" id="MobiDB-lite"/>
    </source>
</evidence>
<reference evidence="2" key="1">
    <citation type="submission" date="2016-07" db="EMBL/GenBank/DDBJ databases">
        <authorList>
            <person name="Bretaudeau A."/>
        </authorList>
    </citation>
    <scope>NUCLEOTIDE SEQUENCE</scope>
    <source>
        <strain evidence="2">Rice</strain>
        <tissue evidence="2">Whole body</tissue>
    </source>
</reference>